<evidence type="ECO:0000313" key="2">
    <source>
        <dbReference type="EMBL" id="JAW11106.1"/>
    </source>
</evidence>
<sequence>MIFIFHILLLLIILQPYSAGSFDNFYMNNDRESRKWANNLLKDFKPVLITDDTFKPKSYDAYIQMKREKLAKFGACTGYRCGNVKQMIKDGKLLNNLYIRTRKALPLMPLFPPRLRRSTDLKLKDEIDSIKIYPVESNGTKAIECHKVNDEEISCRQDDFEYKIKLKHKDLSQESLESLIRTLYLRLSTSISTEKRKRSEVLTAAPSSGESGEEPFMIVLPPQEPTPVNGCPEPKEEMTEWPYKVCKICEEPEEPPPPIDNMIIECSPRDYELINPDEPRVFNEGPTTQPSAYVYSCRWQGKRQVESQNIVVPIKSAHPSRTGRQSFRIIIDPSEASTNTLPITIAV</sequence>
<keyword evidence="1" id="KW-0732">Signal</keyword>
<name>A0A224XF59_9HEMI</name>
<organism evidence="2">
    <name type="scientific">Panstrongylus lignarius</name>
    <dbReference type="NCBI Taxonomy" id="156445"/>
    <lineage>
        <taxon>Eukaryota</taxon>
        <taxon>Metazoa</taxon>
        <taxon>Ecdysozoa</taxon>
        <taxon>Arthropoda</taxon>
        <taxon>Hexapoda</taxon>
        <taxon>Insecta</taxon>
        <taxon>Pterygota</taxon>
        <taxon>Neoptera</taxon>
        <taxon>Paraneoptera</taxon>
        <taxon>Hemiptera</taxon>
        <taxon>Heteroptera</taxon>
        <taxon>Panheteroptera</taxon>
        <taxon>Cimicomorpha</taxon>
        <taxon>Reduviidae</taxon>
        <taxon>Triatominae</taxon>
        <taxon>Panstrongylus</taxon>
    </lineage>
</organism>
<accession>A0A224XF59</accession>
<feature type="chain" id="PRO_5012736625" evidence="1">
    <location>
        <begin position="20"/>
        <end position="347"/>
    </location>
</feature>
<reference evidence="2" key="1">
    <citation type="journal article" date="2018" name="PLoS Negl. Trop. Dis.">
        <title>An insight into the salivary gland and fat body transcriptome of Panstrongylus lignarius (Hemiptera: Heteroptera), the main vector of Chagas disease in Peru.</title>
        <authorList>
            <person name="Nevoa J.C."/>
            <person name="Mendes M.T."/>
            <person name="da Silva M.V."/>
            <person name="Soares S.C."/>
            <person name="Oliveira C.J.F."/>
            <person name="Ribeiro J.M.C."/>
        </authorList>
    </citation>
    <scope>NUCLEOTIDE SEQUENCE</scope>
</reference>
<evidence type="ECO:0000256" key="1">
    <source>
        <dbReference type="SAM" id="SignalP"/>
    </source>
</evidence>
<proteinExistence type="predicted"/>
<protein>
    <submittedName>
        <fullName evidence="2">Putative secreted protein</fullName>
    </submittedName>
</protein>
<feature type="signal peptide" evidence="1">
    <location>
        <begin position="1"/>
        <end position="19"/>
    </location>
</feature>
<dbReference type="EMBL" id="GFTR01005320">
    <property type="protein sequence ID" value="JAW11106.1"/>
    <property type="molecule type" value="Transcribed_RNA"/>
</dbReference>
<dbReference type="AlphaFoldDB" id="A0A224XF59"/>